<organism evidence="2 3">
    <name type="scientific">Nonomuraea rosea</name>
    <dbReference type="NCBI Taxonomy" id="638574"/>
    <lineage>
        <taxon>Bacteria</taxon>
        <taxon>Bacillati</taxon>
        <taxon>Actinomycetota</taxon>
        <taxon>Actinomycetes</taxon>
        <taxon>Streptosporangiales</taxon>
        <taxon>Streptosporangiaceae</taxon>
        <taxon>Nonomuraea</taxon>
    </lineage>
</organism>
<dbReference type="Proteomes" id="UP001500630">
    <property type="component" value="Unassembled WGS sequence"/>
</dbReference>
<protein>
    <submittedName>
        <fullName evidence="2">Uncharacterized protein</fullName>
    </submittedName>
</protein>
<proteinExistence type="predicted"/>
<evidence type="ECO:0000256" key="1">
    <source>
        <dbReference type="SAM" id="MobiDB-lite"/>
    </source>
</evidence>
<evidence type="ECO:0000313" key="2">
    <source>
        <dbReference type="EMBL" id="GAA3578381.1"/>
    </source>
</evidence>
<name>A0ABP6Y6T4_9ACTN</name>
<feature type="compositionally biased region" description="Basic and acidic residues" evidence="1">
    <location>
        <begin position="15"/>
        <end position="27"/>
    </location>
</feature>
<reference evidence="3" key="1">
    <citation type="journal article" date="2019" name="Int. J. Syst. Evol. Microbiol.">
        <title>The Global Catalogue of Microorganisms (GCM) 10K type strain sequencing project: providing services to taxonomists for standard genome sequencing and annotation.</title>
        <authorList>
            <consortium name="The Broad Institute Genomics Platform"/>
            <consortium name="The Broad Institute Genome Sequencing Center for Infectious Disease"/>
            <person name="Wu L."/>
            <person name="Ma J."/>
        </authorList>
    </citation>
    <scope>NUCLEOTIDE SEQUENCE [LARGE SCALE GENOMIC DNA]</scope>
    <source>
        <strain evidence="3">JCM 17326</strain>
    </source>
</reference>
<feature type="region of interest" description="Disordered" evidence="1">
    <location>
        <begin position="1"/>
        <end position="28"/>
    </location>
</feature>
<evidence type="ECO:0000313" key="3">
    <source>
        <dbReference type="Proteomes" id="UP001500630"/>
    </source>
</evidence>
<comment type="caution">
    <text evidence="2">The sequence shown here is derived from an EMBL/GenBank/DDBJ whole genome shotgun (WGS) entry which is preliminary data.</text>
</comment>
<keyword evidence="3" id="KW-1185">Reference proteome</keyword>
<dbReference type="EMBL" id="BAABDQ010000018">
    <property type="protein sequence ID" value="GAA3578381.1"/>
    <property type="molecule type" value="Genomic_DNA"/>
</dbReference>
<accession>A0ABP6Y6T4</accession>
<gene>
    <name evidence="2" type="ORF">GCM10022419_069770</name>
</gene>
<sequence length="101" mass="11034">MPNAPNELRGVARGSAREQHNARDKQKSNFVVTVNLGAAVSFTQPRWSRQLFCAYCASSAPPRTTFRVVRGRTAGTRPVVTGEIGRVELPGTIRPVRVTLS</sequence>